<comment type="similarity">
    <text evidence="2 4">Belongs to the trehalose phosphatase family.</text>
</comment>
<dbReference type="InterPro" id="IPR044651">
    <property type="entry name" value="OTSB-like"/>
</dbReference>
<evidence type="ECO:0000313" key="6">
    <source>
        <dbReference type="Proteomes" id="UP000521199"/>
    </source>
</evidence>
<dbReference type="AlphaFoldDB" id="A0A7W8D9D9"/>
<dbReference type="EMBL" id="JACHHP010000004">
    <property type="protein sequence ID" value="MBB5208996.1"/>
    <property type="molecule type" value="Genomic_DNA"/>
</dbReference>
<keyword evidence="3 4" id="KW-0378">Hydrolase</keyword>
<accession>A0A7W8D9D9</accession>
<dbReference type="InterPro" id="IPR006379">
    <property type="entry name" value="HAD-SF_hydro_IIB"/>
</dbReference>
<dbReference type="SUPFAM" id="SSF56784">
    <property type="entry name" value="HAD-like"/>
    <property type="match status" value="1"/>
</dbReference>
<dbReference type="GO" id="GO:0004805">
    <property type="term" value="F:trehalose-phosphatase activity"/>
    <property type="evidence" value="ECO:0007669"/>
    <property type="project" value="UniProtKB-EC"/>
</dbReference>
<name>A0A7W8D9D9_9GAMM</name>
<dbReference type="Gene3D" id="3.30.70.1020">
    <property type="entry name" value="Trehalose-6-phosphate phosphatase related protein, domain 2"/>
    <property type="match status" value="1"/>
</dbReference>
<dbReference type="UniPathway" id="UPA00299"/>
<dbReference type="Proteomes" id="UP000521199">
    <property type="component" value="Unassembled WGS sequence"/>
</dbReference>
<dbReference type="InterPro" id="IPR003337">
    <property type="entry name" value="Trehalose_PPase"/>
</dbReference>
<evidence type="ECO:0000256" key="4">
    <source>
        <dbReference type="RuleBase" id="RU361117"/>
    </source>
</evidence>
<comment type="catalytic activity">
    <reaction evidence="4">
        <text>alpha,alpha-trehalose 6-phosphate + H2O = alpha,alpha-trehalose + phosphate</text>
        <dbReference type="Rhea" id="RHEA:23420"/>
        <dbReference type="ChEBI" id="CHEBI:15377"/>
        <dbReference type="ChEBI" id="CHEBI:16551"/>
        <dbReference type="ChEBI" id="CHEBI:43474"/>
        <dbReference type="ChEBI" id="CHEBI:58429"/>
        <dbReference type="EC" id="3.1.3.12"/>
    </reaction>
</comment>
<dbReference type="GO" id="GO:0000287">
    <property type="term" value="F:magnesium ion binding"/>
    <property type="evidence" value="ECO:0007669"/>
    <property type="project" value="UniProtKB-ARBA"/>
</dbReference>
<dbReference type="PANTHER" id="PTHR43768">
    <property type="entry name" value="TREHALOSE 6-PHOSPHATE PHOSPHATASE"/>
    <property type="match status" value="1"/>
</dbReference>
<comment type="caution">
    <text evidence="5">The sequence shown here is derived from an EMBL/GenBank/DDBJ whole genome shotgun (WGS) entry which is preliminary data.</text>
</comment>
<evidence type="ECO:0000256" key="3">
    <source>
        <dbReference type="ARBA" id="ARBA00022801"/>
    </source>
</evidence>
<dbReference type="Pfam" id="PF02358">
    <property type="entry name" value="Trehalose_PPase"/>
    <property type="match status" value="1"/>
</dbReference>
<protein>
    <recommendedName>
        <fullName evidence="4">Trehalose 6-phosphate phosphatase</fullName>
        <ecNumber evidence="4">3.1.3.12</ecNumber>
    </recommendedName>
</protein>
<dbReference type="EC" id="3.1.3.12" evidence="4"/>
<dbReference type="InterPro" id="IPR023214">
    <property type="entry name" value="HAD_sf"/>
</dbReference>
<keyword evidence="4" id="KW-0460">Magnesium</keyword>
<evidence type="ECO:0000256" key="2">
    <source>
        <dbReference type="ARBA" id="ARBA00008770"/>
    </source>
</evidence>
<keyword evidence="6" id="KW-1185">Reference proteome</keyword>
<comment type="pathway">
    <text evidence="1 4">Glycan biosynthesis; trehalose biosynthesis.</text>
</comment>
<dbReference type="GO" id="GO:0005992">
    <property type="term" value="P:trehalose biosynthetic process"/>
    <property type="evidence" value="ECO:0007669"/>
    <property type="project" value="UniProtKB-UniPathway"/>
</dbReference>
<sequence>MAAAISDQRAPPPALDARCALFLDVDGTLLDFAPTPDGVVLSPAVPRTLQRLQHHLRGALALVSGRPIAQLDALFAPLRLPAAGLHGQERRIEDARVDAAVDLAPVRRIASEAQALARTHPGVIVEDKGANLALHWRAAPQAADAVRAYAHDAVRRLPGYRLQPGDHVLEFMPDGMDKGDAVLAFLREPPFRDRTPVFVGDDLTDEFGFAAAHDSGGWSVLVGGRPGSAARYGLAGPSAVAAWLERSAGALSSQSDDRTEIP</sequence>
<keyword evidence="4" id="KW-0479">Metal-binding</keyword>
<dbReference type="InterPro" id="IPR036412">
    <property type="entry name" value="HAD-like_sf"/>
</dbReference>
<dbReference type="Gene3D" id="3.40.50.1000">
    <property type="entry name" value="HAD superfamily/HAD-like"/>
    <property type="match status" value="1"/>
</dbReference>
<dbReference type="PANTHER" id="PTHR43768:SF3">
    <property type="entry name" value="TREHALOSE 6-PHOSPHATE PHOSPHATASE"/>
    <property type="match status" value="1"/>
</dbReference>
<evidence type="ECO:0000313" key="5">
    <source>
        <dbReference type="EMBL" id="MBB5208996.1"/>
    </source>
</evidence>
<reference evidence="5 6" key="1">
    <citation type="submission" date="2020-08" db="EMBL/GenBank/DDBJ databases">
        <title>Genomic Encyclopedia of Type Strains, Phase IV (KMG-IV): sequencing the most valuable type-strain genomes for metagenomic binning, comparative biology and taxonomic classification.</title>
        <authorList>
            <person name="Goeker M."/>
        </authorList>
    </citation>
    <scope>NUCLEOTIDE SEQUENCE [LARGE SCALE GENOMIC DNA]</scope>
    <source>
        <strain evidence="5 6">DSM 24163</strain>
    </source>
</reference>
<dbReference type="CDD" id="cd01627">
    <property type="entry name" value="HAD_TPP"/>
    <property type="match status" value="1"/>
</dbReference>
<evidence type="ECO:0000256" key="1">
    <source>
        <dbReference type="ARBA" id="ARBA00005199"/>
    </source>
</evidence>
<proteinExistence type="inferred from homology"/>
<dbReference type="NCBIfam" id="TIGR01484">
    <property type="entry name" value="HAD-SF-IIB"/>
    <property type="match status" value="1"/>
</dbReference>
<organism evidence="5 6">
    <name type="scientific">Chiayiivirga flava</name>
    <dbReference type="NCBI Taxonomy" id="659595"/>
    <lineage>
        <taxon>Bacteria</taxon>
        <taxon>Pseudomonadati</taxon>
        <taxon>Pseudomonadota</taxon>
        <taxon>Gammaproteobacteria</taxon>
        <taxon>Lysobacterales</taxon>
        <taxon>Lysobacteraceae</taxon>
        <taxon>Chiayiivirga</taxon>
    </lineage>
</organism>
<gene>
    <name evidence="5" type="ORF">HNQ52_002546</name>
</gene>
<comment type="cofactor">
    <cofactor evidence="4">
        <name>Mg(2+)</name>
        <dbReference type="ChEBI" id="CHEBI:18420"/>
    </cofactor>
</comment>
<dbReference type="NCBIfam" id="TIGR00685">
    <property type="entry name" value="T6PP"/>
    <property type="match status" value="1"/>
</dbReference>
<comment type="function">
    <text evidence="4">Removes the phosphate from trehalose 6-phosphate to produce free trehalose.</text>
</comment>